<accession>A0A819R930</accession>
<evidence type="ECO:0000256" key="1">
    <source>
        <dbReference type="SAM" id="SignalP"/>
    </source>
</evidence>
<proteinExistence type="predicted"/>
<evidence type="ECO:0000313" key="2">
    <source>
        <dbReference type="EMBL" id="CAF4042198.1"/>
    </source>
</evidence>
<dbReference type="EMBL" id="CAJOBJ010009094">
    <property type="protein sequence ID" value="CAF4129447.1"/>
    <property type="molecule type" value="Genomic_DNA"/>
</dbReference>
<feature type="signal peptide" evidence="1">
    <location>
        <begin position="1"/>
        <end position="20"/>
    </location>
</feature>
<evidence type="ECO:0000313" key="3">
    <source>
        <dbReference type="EMBL" id="CAF4129447.1"/>
    </source>
</evidence>
<protein>
    <recommendedName>
        <fullName evidence="5">Secreted protein</fullName>
    </recommendedName>
</protein>
<gene>
    <name evidence="3" type="ORF">GIL414_LOCUS18451</name>
    <name evidence="2" type="ORF">UXM345_LOCUS18668</name>
</gene>
<organism evidence="2 4">
    <name type="scientific">Rotaria magnacalcarata</name>
    <dbReference type="NCBI Taxonomy" id="392030"/>
    <lineage>
        <taxon>Eukaryota</taxon>
        <taxon>Metazoa</taxon>
        <taxon>Spiralia</taxon>
        <taxon>Gnathifera</taxon>
        <taxon>Rotifera</taxon>
        <taxon>Eurotatoria</taxon>
        <taxon>Bdelloidea</taxon>
        <taxon>Philodinida</taxon>
        <taxon>Philodinidae</taxon>
        <taxon>Rotaria</taxon>
    </lineage>
</organism>
<reference evidence="2" key="1">
    <citation type="submission" date="2021-02" db="EMBL/GenBank/DDBJ databases">
        <authorList>
            <person name="Nowell W R."/>
        </authorList>
    </citation>
    <scope>NUCLEOTIDE SEQUENCE</scope>
</reference>
<evidence type="ECO:0008006" key="5">
    <source>
        <dbReference type="Google" id="ProtNLM"/>
    </source>
</evidence>
<feature type="chain" id="PRO_5036415816" description="Secreted protein" evidence="1">
    <location>
        <begin position="21"/>
        <end position="73"/>
    </location>
</feature>
<comment type="caution">
    <text evidence="2">The sequence shown here is derived from an EMBL/GenBank/DDBJ whole genome shotgun (WGS) entry which is preliminary data.</text>
</comment>
<evidence type="ECO:0000313" key="4">
    <source>
        <dbReference type="Proteomes" id="UP000663842"/>
    </source>
</evidence>
<dbReference type="Proteomes" id="UP000681720">
    <property type="component" value="Unassembled WGS sequence"/>
</dbReference>
<sequence>MNSSCSFILIIIVFFSLDNFQCTLRNRSQHHDEHIKMYHNFEHHNRSQHHDEQSISASKCTITLNITIQFKLY</sequence>
<keyword evidence="1" id="KW-0732">Signal</keyword>
<dbReference type="Proteomes" id="UP000663842">
    <property type="component" value="Unassembled WGS sequence"/>
</dbReference>
<dbReference type="AlphaFoldDB" id="A0A819R930"/>
<dbReference type="EMBL" id="CAJOBF010002557">
    <property type="protein sequence ID" value="CAF4042198.1"/>
    <property type="molecule type" value="Genomic_DNA"/>
</dbReference>
<name>A0A819R930_9BILA</name>